<organism evidence="2">
    <name type="scientific">freshwater metagenome</name>
    <dbReference type="NCBI Taxonomy" id="449393"/>
    <lineage>
        <taxon>unclassified sequences</taxon>
        <taxon>metagenomes</taxon>
        <taxon>ecological metagenomes</taxon>
    </lineage>
</organism>
<reference evidence="2" key="1">
    <citation type="submission" date="2020-05" db="EMBL/GenBank/DDBJ databases">
        <authorList>
            <person name="Chiriac C."/>
            <person name="Salcher M."/>
            <person name="Ghai R."/>
            <person name="Kavagutti S V."/>
        </authorList>
    </citation>
    <scope>NUCLEOTIDE SEQUENCE</scope>
</reference>
<evidence type="ECO:0000256" key="1">
    <source>
        <dbReference type="SAM" id="MobiDB-lite"/>
    </source>
</evidence>
<sequence length="460" mass="48121">MSLRTRSPARHAPDRRFFFQLLRVRLRGSDDRGVSTVVSSDRRPGIRRLLCAIGALSALAACTGGNRDVDGALEAARQTDALVETTPAETTTTTPASTTSASTTSALAVPTIAAVAAPPEIQRAPSTTSIASLSTGTKAPTGSSPANGSPTPAPANPPPVSAPRPANGSPTSLGGCTLFPRSSYWYANVSTLPVNPSSAAYIASIGASSGLKADFGSGLWDGGPIGIPYVVVPAGQPKVPVTFGYDDESDPGPYPIPADAPIEGGASSEGDRHILVVDQTDCTLYETWSTYPAAGGWHAGSGAVFDLRSNALRPAGWTSSDAAGLPVLPGLVRYDEITAGRIDHAIRITVPRTQKLYVWPARHFASSRTDQNLPPMGLWLRLRADFDTSSFPREAQIILEALKQHGAIVADNGSAWYMSGAPDERWNNDALATLRRVPGSAFDAIETSSMIADPNSGQVH</sequence>
<gene>
    <name evidence="2" type="ORF">UFOPK3139_01815</name>
</gene>
<dbReference type="AlphaFoldDB" id="A0A6J7ALU3"/>
<feature type="compositionally biased region" description="Polar residues" evidence="1">
    <location>
        <begin position="124"/>
        <end position="138"/>
    </location>
</feature>
<evidence type="ECO:0000313" key="2">
    <source>
        <dbReference type="EMBL" id="CAB4833470.1"/>
    </source>
</evidence>
<dbReference type="EMBL" id="CAFABA010000077">
    <property type="protein sequence ID" value="CAB4833470.1"/>
    <property type="molecule type" value="Genomic_DNA"/>
</dbReference>
<protein>
    <submittedName>
        <fullName evidence="2">Unannotated protein</fullName>
    </submittedName>
</protein>
<feature type="compositionally biased region" description="Low complexity" evidence="1">
    <location>
        <begin position="139"/>
        <end position="150"/>
    </location>
</feature>
<proteinExistence type="predicted"/>
<accession>A0A6J7ALU3</accession>
<feature type="region of interest" description="Disordered" evidence="1">
    <location>
        <begin position="118"/>
        <end position="173"/>
    </location>
</feature>
<feature type="compositionally biased region" description="Pro residues" evidence="1">
    <location>
        <begin position="151"/>
        <end position="162"/>
    </location>
</feature>
<name>A0A6J7ALU3_9ZZZZ</name>
<feature type="region of interest" description="Disordered" evidence="1">
    <location>
        <begin position="83"/>
        <end position="104"/>
    </location>
</feature>